<dbReference type="RefSeq" id="WP_061799195.1">
    <property type="nucleotide sequence ID" value="NZ_CABITV010000005.1"/>
</dbReference>
<dbReference type="STRING" id="1411141.GCA_001590885_03717"/>
<protein>
    <submittedName>
        <fullName evidence="2">Maltose regulon periplasmic protein</fullName>
    </submittedName>
</protein>
<dbReference type="KEGG" id="sfj:SAMEA4384070_4434"/>
<keyword evidence="3" id="KW-1185">Reference proteome</keyword>
<feature type="chain" id="PRO_5011239450" evidence="1">
    <location>
        <begin position="25"/>
        <end position="303"/>
    </location>
</feature>
<sequence>MKKNLLSLCLSLALSLGAPLAAYADTPANVSVAPAISAATLQSLPWQPLQPPVTQEVKLDNVSPQINQGDIQGAIAAYTLPADRGSLEVTLSSISKNNSIYAPSVLVLDEHLRPAAYYPSSYFPYQPPGAMSSDRLEGTLKLTPALGQKQIYLLVYTTRQDLAKTTQLTNPAKAYAAGVGNAVPDIPDPVASHGTGGTLRLKVTAEQGSGNVMIGMLQPAPTATPVVVGSTAPVATAAAAPAPAPAKPAEPMLNDTESYFNNGIKQAVKAGDIDKALKLMNEAEKLGSTTARKTFISSVKGKG</sequence>
<dbReference type="GO" id="GO:0042597">
    <property type="term" value="C:periplasmic space"/>
    <property type="evidence" value="ECO:0007669"/>
    <property type="project" value="InterPro"/>
</dbReference>
<proteinExistence type="predicted"/>
<dbReference type="InterPro" id="IPR010794">
    <property type="entry name" value="MalM"/>
</dbReference>
<name>A0A240CBX9_SERFI</name>
<evidence type="ECO:0000313" key="2">
    <source>
        <dbReference type="EMBL" id="SNW05541.1"/>
    </source>
</evidence>
<dbReference type="GO" id="GO:0008643">
    <property type="term" value="P:carbohydrate transport"/>
    <property type="evidence" value="ECO:0007669"/>
    <property type="project" value="InterPro"/>
</dbReference>
<dbReference type="OrthoDB" id="5944162at2"/>
<dbReference type="EMBL" id="LT906479">
    <property type="protein sequence ID" value="SNW05541.1"/>
    <property type="molecule type" value="Genomic_DNA"/>
</dbReference>
<feature type="signal peptide" evidence="1">
    <location>
        <begin position="1"/>
        <end position="24"/>
    </location>
</feature>
<organism evidence="2 3">
    <name type="scientific">Serratia ficaria</name>
    <dbReference type="NCBI Taxonomy" id="61651"/>
    <lineage>
        <taxon>Bacteria</taxon>
        <taxon>Pseudomonadati</taxon>
        <taxon>Pseudomonadota</taxon>
        <taxon>Gammaproteobacteria</taxon>
        <taxon>Enterobacterales</taxon>
        <taxon>Yersiniaceae</taxon>
        <taxon>Serratia</taxon>
    </lineage>
</organism>
<dbReference type="Pfam" id="PF07148">
    <property type="entry name" value="MalM"/>
    <property type="match status" value="1"/>
</dbReference>
<evidence type="ECO:0000256" key="1">
    <source>
        <dbReference type="SAM" id="SignalP"/>
    </source>
</evidence>
<dbReference type="NCBIfam" id="NF007855">
    <property type="entry name" value="PRK10564.1"/>
    <property type="match status" value="1"/>
</dbReference>
<dbReference type="GeneID" id="75029553"/>
<keyword evidence="1" id="KW-0732">Signal</keyword>
<accession>A0A240CBX9</accession>
<evidence type="ECO:0000313" key="3">
    <source>
        <dbReference type="Proteomes" id="UP000215134"/>
    </source>
</evidence>
<reference evidence="2 3" key="1">
    <citation type="submission" date="2017-06" db="EMBL/GenBank/DDBJ databases">
        <authorList>
            <consortium name="Pathogen Informatics"/>
        </authorList>
    </citation>
    <scope>NUCLEOTIDE SEQUENCE [LARGE SCALE GENOMIC DNA]</scope>
    <source>
        <strain evidence="2 3">NCTC12148</strain>
    </source>
</reference>
<dbReference type="Proteomes" id="UP000215134">
    <property type="component" value="Chromosome 1"/>
</dbReference>
<gene>
    <name evidence="2" type="ORF">SAMEA4384070_04434</name>
</gene>
<dbReference type="AlphaFoldDB" id="A0A240CBX9"/>